<dbReference type="AlphaFoldDB" id="A0AAD7S8W4"/>
<organism evidence="1 2">
    <name type="scientific">Aldrovandia affinis</name>
    <dbReference type="NCBI Taxonomy" id="143900"/>
    <lineage>
        <taxon>Eukaryota</taxon>
        <taxon>Metazoa</taxon>
        <taxon>Chordata</taxon>
        <taxon>Craniata</taxon>
        <taxon>Vertebrata</taxon>
        <taxon>Euteleostomi</taxon>
        <taxon>Actinopterygii</taxon>
        <taxon>Neopterygii</taxon>
        <taxon>Teleostei</taxon>
        <taxon>Notacanthiformes</taxon>
        <taxon>Halosauridae</taxon>
        <taxon>Aldrovandia</taxon>
    </lineage>
</organism>
<proteinExistence type="predicted"/>
<accession>A0AAD7S8W4</accession>
<evidence type="ECO:0000313" key="2">
    <source>
        <dbReference type="Proteomes" id="UP001221898"/>
    </source>
</evidence>
<dbReference type="Proteomes" id="UP001221898">
    <property type="component" value="Unassembled WGS sequence"/>
</dbReference>
<name>A0AAD7S8W4_9TELE</name>
<keyword evidence="2" id="KW-1185">Reference proteome</keyword>
<sequence>MSAVAMKRLTQQQGTADPAHRVDLRISRLAGNLPFSAQRCSLEAPQPPSSLPFVRCSQMAGIAVWPANRARAHCSISAGSCFLLVSGCPWQLVSPTV</sequence>
<protein>
    <submittedName>
        <fullName evidence="1">Uncharacterized protein</fullName>
    </submittedName>
</protein>
<evidence type="ECO:0000313" key="1">
    <source>
        <dbReference type="EMBL" id="KAJ8398177.1"/>
    </source>
</evidence>
<dbReference type="EMBL" id="JAINUG010000092">
    <property type="protein sequence ID" value="KAJ8398177.1"/>
    <property type="molecule type" value="Genomic_DNA"/>
</dbReference>
<reference evidence="1" key="1">
    <citation type="journal article" date="2023" name="Science">
        <title>Genome structures resolve the early diversification of teleost fishes.</title>
        <authorList>
            <person name="Parey E."/>
            <person name="Louis A."/>
            <person name="Montfort J."/>
            <person name="Bouchez O."/>
            <person name="Roques C."/>
            <person name="Iampietro C."/>
            <person name="Lluch J."/>
            <person name="Castinel A."/>
            <person name="Donnadieu C."/>
            <person name="Desvignes T."/>
            <person name="Floi Bucao C."/>
            <person name="Jouanno E."/>
            <person name="Wen M."/>
            <person name="Mejri S."/>
            <person name="Dirks R."/>
            <person name="Jansen H."/>
            <person name="Henkel C."/>
            <person name="Chen W.J."/>
            <person name="Zahm M."/>
            <person name="Cabau C."/>
            <person name="Klopp C."/>
            <person name="Thompson A.W."/>
            <person name="Robinson-Rechavi M."/>
            <person name="Braasch I."/>
            <person name="Lecointre G."/>
            <person name="Bobe J."/>
            <person name="Postlethwait J.H."/>
            <person name="Berthelot C."/>
            <person name="Roest Crollius H."/>
            <person name="Guiguen Y."/>
        </authorList>
    </citation>
    <scope>NUCLEOTIDE SEQUENCE</scope>
    <source>
        <strain evidence="1">NC1722</strain>
    </source>
</reference>
<gene>
    <name evidence="1" type="ORF">AAFF_G00430210</name>
</gene>
<comment type="caution">
    <text evidence="1">The sequence shown here is derived from an EMBL/GenBank/DDBJ whole genome shotgun (WGS) entry which is preliminary data.</text>
</comment>